<keyword evidence="2" id="KW-1185">Reference proteome</keyword>
<proteinExistence type="predicted"/>
<accession>A0A3S5A6Y8</accession>
<organism evidence="1 2">
    <name type="scientific">Protopolystoma xenopodis</name>
    <dbReference type="NCBI Taxonomy" id="117903"/>
    <lineage>
        <taxon>Eukaryota</taxon>
        <taxon>Metazoa</taxon>
        <taxon>Spiralia</taxon>
        <taxon>Lophotrochozoa</taxon>
        <taxon>Platyhelminthes</taxon>
        <taxon>Monogenea</taxon>
        <taxon>Polyopisthocotylea</taxon>
        <taxon>Polystomatidea</taxon>
        <taxon>Polystomatidae</taxon>
        <taxon>Protopolystoma</taxon>
    </lineage>
</organism>
<evidence type="ECO:0000313" key="1">
    <source>
        <dbReference type="EMBL" id="VEL21574.1"/>
    </source>
</evidence>
<protein>
    <submittedName>
        <fullName evidence="1">Uncharacterized protein</fullName>
    </submittedName>
</protein>
<sequence>PCGQQAEVDGLCPVAGPGKPTLRVDTPAALDFNCLLCSMPCQNSAPDNMPNLGPVNVVATHAQPLFSLLELRPLRGHSLSP</sequence>
<dbReference type="Proteomes" id="UP000784294">
    <property type="component" value="Unassembled WGS sequence"/>
</dbReference>
<evidence type="ECO:0000313" key="2">
    <source>
        <dbReference type="Proteomes" id="UP000784294"/>
    </source>
</evidence>
<comment type="caution">
    <text evidence="1">The sequence shown here is derived from an EMBL/GenBank/DDBJ whole genome shotgun (WGS) entry which is preliminary data.</text>
</comment>
<gene>
    <name evidence="1" type="ORF">PXEA_LOCUS15014</name>
</gene>
<dbReference type="EMBL" id="CAAALY010052009">
    <property type="protein sequence ID" value="VEL21574.1"/>
    <property type="molecule type" value="Genomic_DNA"/>
</dbReference>
<reference evidence="1" key="1">
    <citation type="submission" date="2018-11" db="EMBL/GenBank/DDBJ databases">
        <authorList>
            <consortium name="Pathogen Informatics"/>
        </authorList>
    </citation>
    <scope>NUCLEOTIDE SEQUENCE</scope>
</reference>
<name>A0A3S5A6Y8_9PLAT</name>
<feature type="non-terminal residue" evidence="1">
    <location>
        <position position="1"/>
    </location>
</feature>
<dbReference type="AlphaFoldDB" id="A0A3S5A6Y8"/>